<protein>
    <submittedName>
        <fullName evidence="5">RNA methyltransferase</fullName>
    </submittedName>
</protein>
<dbReference type="Gene3D" id="3.30.2130.30">
    <property type="match status" value="1"/>
</dbReference>
<dbReference type="PANTHER" id="PTHR47313:SF1">
    <property type="entry name" value="RIBOSOMAL RNA LARGE SUBUNIT METHYLTRANSFERASE K_L"/>
    <property type="match status" value="1"/>
</dbReference>
<accession>A0A2N5ZKR1</accession>
<sequence length="376" mass="43269">MDELRLYATSTFALELTVKNQLKDMGYEITSSSDGKVEINGNFKDIARLNLWLRSADRVFIKMGEFKALTFEELFEKTKEIPWENLITKDGKFTVNGKSVDSTLFSVRSCKSIVKKAIVERLKDKYKKEWFEETGPEYTVQISMLRDIATLSIDTSGKGLNKRGYREAPVVASLKETLGAGLVMLSYYNKERTLLDPLCGSGTIPIEAAMIAKNIAPGLNRDFACKHWPQIDKDIWKIAYQEAYDLIDRDIKLDITGSDIDEEAIKCCLKNAKNAGVEKDITFKVQALNDIWIDKQYGIVITNPPYGERIGDYPTLNRLYLDMDKIFKKKKGWSIYVITGDLKFSSFFKRHYDRERKLYNGNMQVRYLQFYGEKPQ</sequence>
<comment type="caution">
    <text evidence="5">The sequence shown here is derived from an EMBL/GenBank/DDBJ whole genome shotgun (WGS) entry which is preliminary data.</text>
</comment>
<dbReference type="InterPro" id="IPR000241">
    <property type="entry name" value="RlmKL-like_Mtase"/>
</dbReference>
<evidence type="ECO:0000256" key="1">
    <source>
        <dbReference type="ARBA" id="ARBA00022603"/>
    </source>
</evidence>
<dbReference type="InterPro" id="IPR054170">
    <property type="entry name" value="RlmL_1st"/>
</dbReference>
<dbReference type="GO" id="GO:0008990">
    <property type="term" value="F:rRNA (guanine-N2-)-methyltransferase activity"/>
    <property type="evidence" value="ECO:0007669"/>
    <property type="project" value="TreeGrafter"/>
</dbReference>
<proteinExistence type="predicted"/>
<dbReference type="CDD" id="cd11715">
    <property type="entry name" value="THUMP_AdoMetMT"/>
    <property type="match status" value="1"/>
</dbReference>
<organism evidence="5 6">
    <name type="scientific">Muiribacterium halophilum</name>
    <dbReference type="NCBI Taxonomy" id="2053465"/>
    <lineage>
        <taxon>Bacteria</taxon>
        <taxon>Candidatus Muiribacteriota</taxon>
        <taxon>Candidatus Muiribacteriia</taxon>
        <taxon>Candidatus Muiribacteriales</taxon>
        <taxon>Candidatus Muiribacteriaceae</taxon>
        <taxon>Candidatus Muiribacterium</taxon>
    </lineage>
</organism>
<dbReference type="GO" id="GO:0003723">
    <property type="term" value="F:RNA binding"/>
    <property type="evidence" value="ECO:0007669"/>
    <property type="project" value="UniProtKB-UniRule"/>
</dbReference>
<dbReference type="AlphaFoldDB" id="A0A2N5ZKR1"/>
<dbReference type="SUPFAM" id="SSF53335">
    <property type="entry name" value="S-adenosyl-L-methionine-dependent methyltransferases"/>
    <property type="match status" value="1"/>
</dbReference>
<keyword evidence="2 5" id="KW-0808">Transferase</keyword>
<dbReference type="InterPro" id="IPR002052">
    <property type="entry name" value="DNA_methylase_N6_adenine_CS"/>
</dbReference>
<dbReference type="PROSITE" id="PS51165">
    <property type="entry name" value="THUMP"/>
    <property type="match status" value="1"/>
</dbReference>
<feature type="domain" description="THUMP" evidence="4">
    <location>
        <begin position="45"/>
        <end position="155"/>
    </location>
</feature>
<dbReference type="Gene3D" id="3.40.50.150">
    <property type="entry name" value="Vaccinia Virus protein VP39"/>
    <property type="match status" value="1"/>
</dbReference>
<dbReference type="PANTHER" id="PTHR47313">
    <property type="entry name" value="RIBOSOMAL RNA LARGE SUBUNIT METHYLTRANSFERASE K/L"/>
    <property type="match status" value="1"/>
</dbReference>
<dbReference type="PROSITE" id="PS00092">
    <property type="entry name" value="N6_MTASE"/>
    <property type="match status" value="1"/>
</dbReference>
<name>A0A2N5ZKR1_MUIH1</name>
<reference evidence="5 6" key="1">
    <citation type="submission" date="2017-11" db="EMBL/GenBank/DDBJ databases">
        <title>Genome-resolved metagenomics identifies genetic mobility, metabolic interactions, and unexpected diversity in perchlorate-reducing communities.</title>
        <authorList>
            <person name="Barnum T.P."/>
            <person name="Figueroa I.A."/>
            <person name="Carlstrom C.I."/>
            <person name="Lucas L.N."/>
            <person name="Engelbrektson A.L."/>
            <person name="Coates J.D."/>
        </authorList>
    </citation>
    <scope>NUCLEOTIDE SEQUENCE [LARGE SCALE GENOMIC DNA]</scope>
    <source>
        <strain evidence="5">BM706</strain>
    </source>
</reference>
<dbReference type="PROSITE" id="PS01261">
    <property type="entry name" value="UPF0020"/>
    <property type="match status" value="1"/>
</dbReference>
<keyword evidence="1 5" id="KW-0489">Methyltransferase</keyword>
<evidence type="ECO:0000256" key="2">
    <source>
        <dbReference type="ARBA" id="ARBA00022679"/>
    </source>
</evidence>
<keyword evidence="3" id="KW-0694">RNA-binding</keyword>
<evidence type="ECO:0000259" key="4">
    <source>
        <dbReference type="PROSITE" id="PS51165"/>
    </source>
</evidence>
<dbReference type="InterPro" id="IPR053943">
    <property type="entry name" value="RlmKL-like_Mtase_CS"/>
</dbReference>
<gene>
    <name evidence="5" type="ORF">C0601_02275</name>
</gene>
<evidence type="ECO:0000256" key="3">
    <source>
        <dbReference type="PROSITE-ProRule" id="PRU00529"/>
    </source>
</evidence>
<dbReference type="Pfam" id="PF22020">
    <property type="entry name" value="RlmL_1st"/>
    <property type="match status" value="1"/>
</dbReference>
<dbReference type="Pfam" id="PF01170">
    <property type="entry name" value="UPF0020"/>
    <property type="match status" value="1"/>
</dbReference>
<evidence type="ECO:0000313" key="6">
    <source>
        <dbReference type="Proteomes" id="UP000234857"/>
    </source>
</evidence>
<dbReference type="EMBL" id="PKTG01000035">
    <property type="protein sequence ID" value="PLX19298.1"/>
    <property type="molecule type" value="Genomic_DNA"/>
</dbReference>
<dbReference type="Proteomes" id="UP000234857">
    <property type="component" value="Unassembled WGS sequence"/>
</dbReference>
<dbReference type="InterPro" id="IPR004114">
    <property type="entry name" value="THUMP_dom"/>
</dbReference>
<dbReference type="InterPro" id="IPR029063">
    <property type="entry name" value="SAM-dependent_MTases_sf"/>
</dbReference>
<dbReference type="GO" id="GO:0070043">
    <property type="term" value="F:rRNA (guanine-N7-)-methyltransferase activity"/>
    <property type="evidence" value="ECO:0007669"/>
    <property type="project" value="TreeGrafter"/>
</dbReference>
<dbReference type="SMART" id="SM00981">
    <property type="entry name" value="THUMP"/>
    <property type="match status" value="1"/>
</dbReference>
<evidence type="ECO:0000313" key="5">
    <source>
        <dbReference type="EMBL" id="PLX19298.1"/>
    </source>
</evidence>
<dbReference type="Pfam" id="PF02926">
    <property type="entry name" value="THUMP"/>
    <property type="match status" value="1"/>
</dbReference>